<sequence length="144" mass="15703">MSDRGEESPDAERASILKSCLVATFCAIDEHRAEILDTTERSLGLAQETLKEETDNLHAELRAAKAEMAELDDARQRMAAELASIRDRVVELEAGRINNRALAQGDVSMHFDDILQVEVLTVGPGDKRVRMTGLPGGMQASVLA</sequence>
<organism evidence="2 3">
    <name type="scientific">Cylindrobasidium torrendii FP15055 ss-10</name>
    <dbReference type="NCBI Taxonomy" id="1314674"/>
    <lineage>
        <taxon>Eukaryota</taxon>
        <taxon>Fungi</taxon>
        <taxon>Dikarya</taxon>
        <taxon>Basidiomycota</taxon>
        <taxon>Agaricomycotina</taxon>
        <taxon>Agaricomycetes</taxon>
        <taxon>Agaricomycetidae</taxon>
        <taxon>Agaricales</taxon>
        <taxon>Marasmiineae</taxon>
        <taxon>Physalacriaceae</taxon>
        <taxon>Cylindrobasidium</taxon>
    </lineage>
</organism>
<evidence type="ECO:0000256" key="1">
    <source>
        <dbReference type="SAM" id="Coils"/>
    </source>
</evidence>
<dbReference type="EMBL" id="KN880472">
    <property type="protein sequence ID" value="KIY70195.1"/>
    <property type="molecule type" value="Genomic_DNA"/>
</dbReference>
<evidence type="ECO:0000313" key="2">
    <source>
        <dbReference type="EMBL" id="KIY70195.1"/>
    </source>
</evidence>
<dbReference type="AlphaFoldDB" id="A0A0D7BJ14"/>
<accession>A0A0D7BJ14</accession>
<feature type="coiled-coil region" evidence="1">
    <location>
        <begin position="47"/>
        <end position="88"/>
    </location>
</feature>
<dbReference type="Proteomes" id="UP000054007">
    <property type="component" value="Unassembled WGS sequence"/>
</dbReference>
<keyword evidence="1" id="KW-0175">Coiled coil</keyword>
<evidence type="ECO:0000313" key="3">
    <source>
        <dbReference type="Proteomes" id="UP000054007"/>
    </source>
</evidence>
<keyword evidence="3" id="KW-1185">Reference proteome</keyword>
<reference evidence="2 3" key="1">
    <citation type="journal article" date="2015" name="Fungal Genet. Biol.">
        <title>Evolution of novel wood decay mechanisms in Agaricales revealed by the genome sequences of Fistulina hepatica and Cylindrobasidium torrendii.</title>
        <authorList>
            <person name="Floudas D."/>
            <person name="Held B.W."/>
            <person name="Riley R."/>
            <person name="Nagy L.G."/>
            <person name="Koehler G."/>
            <person name="Ransdell A.S."/>
            <person name="Younus H."/>
            <person name="Chow J."/>
            <person name="Chiniquy J."/>
            <person name="Lipzen A."/>
            <person name="Tritt A."/>
            <person name="Sun H."/>
            <person name="Haridas S."/>
            <person name="LaButti K."/>
            <person name="Ohm R.A."/>
            <person name="Kues U."/>
            <person name="Blanchette R.A."/>
            <person name="Grigoriev I.V."/>
            <person name="Minto R.E."/>
            <person name="Hibbett D.S."/>
        </authorList>
    </citation>
    <scope>NUCLEOTIDE SEQUENCE [LARGE SCALE GENOMIC DNA]</scope>
    <source>
        <strain evidence="2 3">FP15055 ss-10</strain>
    </source>
</reference>
<name>A0A0D7BJ14_9AGAR</name>
<protein>
    <submittedName>
        <fullName evidence="2">Uncharacterized protein</fullName>
    </submittedName>
</protein>
<gene>
    <name evidence="2" type="ORF">CYLTODRAFT_488341</name>
</gene>
<proteinExistence type="predicted"/>